<dbReference type="Pfam" id="PF05275">
    <property type="entry name" value="CopB"/>
    <property type="match status" value="1"/>
</dbReference>
<feature type="compositionally biased region" description="Low complexity" evidence="1">
    <location>
        <begin position="24"/>
        <end position="34"/>
    </location>
</feature>
<evidence type="ECO:0000256" key="2">
    <source>
        <dbReference type="SAM" id="SignalP"/>
    </source>
</evidence>
<sequence>MTAAALATMAMAMAFAQAHAGHGAPASAPAVSSADCPPEHAAMGHCTPTPAPPADPAIDPAASGTALPPGNAPAPVIERADYADRIWGRAAMAPVRAAIRREHGGMMLSQIMVDIAEMQVRNGREGYRWEGEGWFGGDINRLVVKTEGEGDFGERVEDAEAQALYSRAIDPYFNVQAGVRQDFEPAGRTYAAVGVEGLAPYWFEIEAHGFLSTGGDLLGRVAASYDQRITQRLILQPRIELNLAAQDIAASGIGAGLSEADVDLRLRYEIRREFAPYIGITHRARIGRTADIARARGEDAAATSFVIGLRAWF</sequence>
<dbReference type="InterPro" id="IPR007939">
    <property type="entry name" value="Cu-R_B_prcur"/>
</dbReference>
<dbReference type="OrthoDB" id="9778934at2"/>
<dbReference type="GO" id="GO:0009279">
    <property type="term" value="C:cell outer membrane"/>
    <property type="evidence" value="ECO:0007669"/>
    <property type="project" value="InterPro"/>
</dbReference>
<dbReference type="GO" id="GO:0005507">
    <property type="term" value="F:copper ion binding"/>
    <property type="evidence" value="ECO:0007669"/>
    <property type="project" value="InterPro"/>
</dbReference>
<evidence type="ECO:0000313" key="3">
    <source>
        <dbReference type="EMBL" id="RVT42076.1"/>
    </source>
</evidence>
<dbReference type="EMBL" id="RZUL01000002">
    <property type="protein sequence ID" value="RVT42076.1"/>
    <property type="molecule type" value="Genomic_DNA"/>
</dbReference>
<protein>
    <submittedName>
        <fullName evidence="3">Copper resistance protein B</fullName>
    </submittedName>
</protein>
<dbReference type="AlphaFoldDB" id="A0A437J994"/>
<reference evidence="3 4" key="1">
    <citation type="submission" date="2019-01" db="EMBL/GenBank/DDBJ databases">
        <authorList>
            <person name="Chen W.-M."/>
        </authorList>
    </citation>
    <scope>NUCLEOTIDE SEQUENCE [LARGE SCALE GENOMIC DNA]</scope>
    <source>
        <strain evidence="3 4">TLA-22</strain>
    </source>
</reference>
<proteinExistence type="predicted"/>
<feature type="chain" id="PRO_5019307462" evidence="2">
    <location>
        <begin position="21"/>
        <end position="313"/>
    </location>
</feature>
<organism evidence="3 4">
    <name type="scientific">Sphingobium algorifonticola</name>
    <dbReference type="NCBI Taxonomy" id="2008318"/>
    <lineage>
        <taxon>Bacteria</taxon>
        <taxon>Pseudomonadati</taxon>
        <taxon>Pseudomonadota</taxon>
        <taxon>Alphaproteobacteria</taxon>
        <taxon>Sphingomonadales</taxon>
        <taxon>Sphingomonadaceae</taxon>
        <taxon>Sphingobium</taxon>
    </lineage>
</organism>
<dbReference type="GO" id="GO:0006878">
    <property type="term" value="P:intracellular copper ion homeostasis"/>
    <property type="evidence" value="ECO:0007669"/>
    <property type="project" value="InterPro"/>
</dbReference>
<evidence type="ECO:0000256" key="1">
    <source>
        <dbReference type="SAM" id="MobiDB-lite"/>
    </source>
</evidence>
<feature type="signal peptide" evidence="2">
    <location>
        <begin position="1"/>
        <end position="20"/>
    </location>
</feature>
<feature type="region of interest" description="Disordered" evidence="1">
    <location>
        <begin position="24"/>
        <end position="73"/>
    </location>
</feature>
<keyword evidence="2" id="KW-0732">Signal</keyword>
<comment type="caution">
    <text evidence="3">The sequence shown here is derived from an EMBL/GenBank/DDBJ whole genome shotgun (WGS) entry which is preliminary data.</text>
</comment>
<gene>
    <name evidence="3" type="ORF">ENE74_07545</name>
</gene>
<keyword evidence="4" id="KW-1185">Reference proteome</keyword>
<evidence type="ECO:0000313" key="4">
    <source>
        <dbReference type="Proteomes" id="UP000282977"/>
    </source>
</evidence>
<dbReference type="RefSeq" id="WP_127690260.1">
    <property type="nucleotide sequence ID" value="NZ_RZUL01000002.1"/>
</dbReference>
<accession>A0A437J994</accession>
<dbReference type="Proteomes" id="UP000282977">
    <property type="component" value="Unassembled WGS sequence"/>
</dbReference>
<name>A0A437J994_9SPHN</name>